<name>A0A367J2D2_RHIST</name>
<evidence type="ECO:0000313" key="2">
    <source>
        <dbReference type="Proteomes" id="UP000253551"/>
    </source>
</evidence>
<reference evidence="1 2" key="1">
    <citation type="journal article" date="2018" name="G3 (Bethesda)">
        <title>Phylogenetic and Phylogenomic Definition of Rhizopus Species.</title>
        <authorList>
            <person name="Gryganskyi A.P."/>
            <person name="Golan J."/>
            <person name="Dolatabadi S."/>
            <person name="Mondo S."/>
            <person name="Robb S."/>
            <person name="Idnurm A."/>
            <person name="Muszewska A."/>
            <person name="Steczkiewicz K."/>
            <person name="Masonjones S."/>
            <person name="Liao H.L."/>
            <person name="Gajdeczka M.T."/>
            <person name="Anike F."/>
            <person name="Vuek A."/>
            <person name="Anishchenko I.M."/>
            <person name="Voigt K."/>
            <person name="de Hoog G.S."/>
            <person name="Smith M.E."/>
            <person name="Heitman J."/>
            <person name="Vilgalys R."/>
            <person name="Stajich J.E."/>
        </authorList>
    </citation>
    <scope>NUCLEOTIDE SEQUENCE [LARGE SCALE GENOMIC DNA]</scope>
    <source>
        <strain evidence="1 2">LSU 92-RS-03</strain>
    </source>
</reference>
<keyword evidence="2" id="KW-1185">Reference proteome</keyword>
<protein>
    <submittedName>
        <fullName evidence="1">Uncharacterized protein</fullName>
    </submittedName>
</protein>
<organism evidence="1 2">
    <name type="scientific">Rhizopus stolonifer</name>
    <name type="common">Rhizopus nigricans</name>
    <dbReference type="NCBI Taxonomy" id="4846"/>
    <lineage>
        <taxon>Eukaryota</taxon>
        <taxon>Fungi</taxon>
        <taxon>Fungi incertae sedis</taxon>
        <taxon>Mucoromycota</taxon>
        <taxon>Mucoromycotina</taxon>
        <taxon>Mucoromycetes</taxon>
        <taxon>Mucorales</taxon>
        <taxon>Mucorineae</taxon>
        <taxon>Rhizopodaceae</taxon>
        <taxon>Rhizopus</taxon>
    </lineage>
</organism>
<dbReference type="AlphaFoldDB" id="A0A367J2D2"/>
<dbReference type="Proteomes" id="UP000253551">
    <property type="component" value="Unassembled WGS sequence"/>
</dbReference>
<feature type="non-terminal residue" evidence="1">
    <location>
        <position position="1"/>
    </location>
</feature>
<dbReference type="EMBL" id="PJQM01004544">
    <property type="protein sequence ID" value="RCH84098.1"/>
    <property type="molecule type" value="Genomic_DNA"/>
</dbReference>
<evidence type="ECO:0000313" key="1">
    <source>
        <dbReference type="EMBL" id="RCH84098.1"/>
    </source>
</evidence>
<proteinExistence type="predicted"/>
<accession>A0A367J2D2</accession>
<sequence length="112" mass="12925">LLIRNHLESNTRPTLHAFKKIHQKELELLGVDEQAVANMYRKEYGSVIQFLCYVRNAKIYLSDIIEVYSDLNTIEALKNLSFTIVFALLRQLANLLLYIVEAKRQQETTAAA</sequence>
<gene>
    <name evidence="1" type="ORF">CU098_005131</name>
</gene>
<comment type="caution">
    <text evidence="1">The sequence shown here is derived from an EMBL/GenBank/DDBJ whole genome shotgun (WGS) entry which is preliminary data.</text>
</comment>